<evidence type="ECO:0000313" key="2">
    <source>
        <dbReference type="EMBL" id="CAG9982172.1"/>
    </source>
</evidence>
<comment type="caution">
    <text evidence="2">The sequence shown here is derived from an EMBL/GenBank/DDBJ whole genome shotgun (WGS) entry which is preliminary data.</text>
</comment>
<dbReference type="OrthoDB" id="4850726at2759"/>
<keyword evidence="3" id="KW-1185">Reference proteome</keyword>
<gene>
    <name evidence="2" type="ORF">CBYS24578_00015670</name>
</gene>
<dbReference type="PANTHER" id="PTHR24148">
    <property type="entry name" value="ANKYRIN REPEAT DOMAIN-CONTAINING PROTEIN 39 HOMOLOG-RELATED"/>
    <property type="match status" value="1"/>
</dbReference>
<evidence type="ECO:0000259" key="1">
    <source>
        <dbReference type="Pfam" id="PF06985"/>
    </source>
</evidence>
<reference evidence="2" key="1">
    <citation type="submission" date="2021-10" db="EMBL/GenBank/DDBJ databases">
        <authorList>
            <person name="Piombo E."/>
        </authorList>
    </citation>
    <scope>NUCLEOTIDE SEQUENCE</scope>
</reference>
<proteinExistence type="predicted"/>
<name>A0A9N9U9M8_9HYPO</name>
<dbReference type="InterPro" id="IPR010730">
    <property type="entry name" value="HET"/>
</dbReference>
<dbReference type="EMBL" id="CABFNO020001339">
    <property type="protein sequence ID" value="CAG9982172.1"/>
    <property type="molecule type" value="Genomic_DNA"/>
</dbReference>
<sequence>MATLEGMTTYCYQDLQDPSLHFRLIELHPGNFGDDIKFSIYHEPLVPSQKPQRSSVDLSSLRKTLPPDWWVYQETSNQIYFYYENDEGGWASQWTHPDPAFDLSPYQILQQRNSTKFEALSYTWGTSTETRTALVVPRFSDPASEPVETMSIGVNLECALRYLRLPDRVRTLWVDAVCINQDNISERDEQVKRMATIYKEAARVVVWLGPESESSTLAIKTLAFLGQQIVMTMDKWTFTAPGATEIDWCYNRTPLPYDKKTWRAINSLLQRSWFSRVWIVQEIQLAKDAVLRCGHDEIAWVEFRRAILALWGKSSLDPAISRRRLGFIEKLVNPVTSTSTIYHILHRTDDRGCSNKRDRVYGVMGLFSETFKARIQPQYFLGVDKVYRDFVRSHIQHVERLELLRDCQLEGRTVDAPSWVPDFSISKSTVKSADWQFASGYSACEVSFADERRMVIAGVYCGEVGISREIPNHRSQLSPGITIQDSVKAIREITEWIKLRDSTHSMSWHVFARTITGNYLKDRFPENTVELLQQWESYLDASPIFNSFSDLCDIKEETFSFHEEFSLALLLGRAIIITTKDELILGPPGTKKGDQIVCFLGCDSPIVLRSVPGSEDFYVVGECFALTLKDNQAFLGPLPSPWVVQFFSNSPDRTGLYRYYNTETSELTDDDPRLERLSKSGLELLESERKLDDPVTSRTFLEMSTGTIFKSDPRITTQTLSTRGVNIRWFSLV</sequence>
<feature type="domain" description="Heterokaryon incompatibility" evidence="1">
    <location>
        <begin position="117"/>
        <end position="282"/>
    </location>
</feature>
<accession>A0A9N9U9M8</accession>
<dbReference type="PANTHER" id="PTHR24148:SF64">
    <property type="entry name" value="HETEROKARYON INCOMPATIBILITY DOMAIN-CONTAINING PROTEIN"/>
    <property type="match status" value="1"/>
</dbReference>
<organism evidence="2 3">
    <name type="scientific">Clonostachys byssicola</name>
    <dbReference type="NCBI Taxonomy" id="160290"/>
    <lineage>
        <taxon>Eukaryota</taxon>
        <taxon>Fungi</taxon>
        <taxon>Dikarya</taxon>
        <taxon>Ascomycota</taxon>
        <taxon>Pezizomycotina</taxon>
        <taxon>Sordariomycetes</taxon>
        <taxon>Hypocreomycetidae</taxon>
        <taxon>Hypocreales</taxon>
        <taxon>Bionectriaceae</taxon>
        <taxon>Clonostachys</taxon>
    </lineage>
</organism>
<evidence type="ECO:0000313" key="3">
    <source>
        <dbReference type="Proteomes" id="UP000754883"/>
    </source>
</evidence>
<dbReference type="AlphaFoldDB" id="A0A9N9U9M8"/>
<dbReference type="InterPro" id="IPR052895">
    <property type="entry name" value="HetReg/Transcr_Mod"/>
</dbReference>
<dbReference type="Proteomes" id="UP000754883">
    <property type="component" value="Unassembled WGS sequence"/>
</dbReference>
<protein>
    <recommendedName>
        <fullName evidence="1">Heterokaryon incompatibility domain-containing protein</fullName>
    </recommendedName>
</protein>
<dbReference type="Pfam" id="PF06985">
    <property type="entry name" value="HET"/>
    <property type="match status" value="1"/>
</dbReference>